<dbReference type="PANTHER" id="PTHR46905:SF5">
    <property type="entry name" value="RING-TYPE E3 UBIQUITIN TRANSFERASE"/>
    <property type="match status" value="1"/>
</dbReference>
<dbReference type="SUPFAM" id="SSF57850">
    <property type="entry name" value="RING/U-box"/>
    <property type="match status" value="1"/>
</dbReference>
<evidence type="ECO:0000256" key="2">
    <source>
        <dbReference type="ARBA" id="ARBA00004167"/>
    </source>
</evidence>
<name>A0AAV5IBT1_9ROSI</name>
<evidence type="ECO:0000256" key="10">
    <source>
        <dbReference type="ARBA" id="ARBA00023136"/>
    </source>
</evidence>
<dbReference type="InterPro" id="IPR001841">
    <property type="entry name" value="Znf_RING"/>
</dbReference>
<keyword evidence="5 13" id="KW-0812">Transmembrane</keyword>
<evidence type="ECO:0000256" key="8">
    <source>
        <dbReference type="ARBA" id="ARBA00022833"/>
    </source>
</evidence>
<evidence type="ECO:0000256" key="1">
    <source>
        <dbReference type="ARBA" id="ARBA00000900"/>
    </source>
</evidence>
<proteinExistence type="inferred from homology"/>
<keyword evidence="8" id="KW-0862">Zinc</keyword>
<dbReference type="InterPro" id="IPR044602">
    <property type="entry name" value="ATL10/ATL72-79-like"/>
</dbReference>
<evidence type="ECO:0000259" key="14">
    <source>
        <dbReference type="PROSITE" id="PS50089"/>
    </source>
</evidence>
<comment type="catalytic activity">
    <reaction evidence="1">
        <text>S-ubiquitinyl-[E2 ubiquitin-conjugating enzyme]-L-cysteine + [acceptor protein]-L-lysine = [E2 ubiquitin-conjugating enzyme]-L-cysteine + N(6)-ubiquitinyl-[acceptor protein]-L-lysine.</text>
        <dbReference type="EC" id="2.3.2.27"/>
    </reaction>
</comment>
<evidence type="ECO:0000256" key="5">
    <source>
        <dbReference type="ARBA" id="ARBA00022692"/>
    </source>
</evidence>
<dbReference type="AlphaFoldDB" id="A0AAV5IBT1"/>
<evidence type="ECO:0000313" key="15">
    <source>
        <dbReference type="EMBL" id="GKU95129.1"/>
    </source>
</evidence>
<comment type="caution">
    <text evidence="15">The sequence shown here is derived from an EMBL/GenBank/DDBJ whole genome shotgun (WGS) entry which is preliminary data.</text>
</comment>
<keyword evidence="7" id="KW-0833">Ubl conjugation pathway</keyword>
<dbReference type="GO" id="GO:0016567">
    <property type="term" value="P:protein ubiquitination"/>
    <property type="evidence" value="ECO:0007669"/>
    <property type="project" value="InterPro"/>
</dbReference>
<evidence type="ECO:0000256" key="9">
    <source>
        <dbReference type="ARBA" id="ARBA00022989"/>
    </source>
</evidence>
<sequence length="194" mass="20791">MPMSSTSTPESLAHIQSRRILLDINLLAPAIPPSREDDIDTNIIIVLSVLVCAVICSLGFFCVIKCALQCSTLMRSAAGSGADQSSKSANTGVKQKTLKSFQVVKYTDKLMLPGLDKSCAICLSEFAVGDSLRVLPKCNHGFHICCIDKWLRSSSSCPTCRHCLTKPSQKIVHCDEASPPGQGSTAVNQVSTYA</sequence>
<evidence type="ECO:0000256" key="11">
    <source>
        <dbReference type="ARBA" id="ARBA00024209"/>
    </source>
</evidence>
<dbReference type="GO" id="GO:0016020">
    <property type="term" value="C:membrane"/>
    <property type="evidence" value="ECO:0007669"/>
    <property type="project" value="UniProtKB-SubCell"/>
</dbReference>
<keyword evidence="9 13" id="KW-1133">Transmembrane helix</keyword>
<comment type="subcellular location">
    <subcellularLocation>
        <location evidence="2">Membrane</location>
        <topology evidence="2">Single-pass membrane protein</topology>
    </subcellularLocation>
</comment>
<accession>A0AAV5IBT1</accession>
<dbReference type="PROSITE" id="PS50089">
    <property type="entry name" value="ZF_RING_2"/>
    <property type="match status" value="1"/>
</dbReference>
<keyword evidence="10 13" id="KW-0472">Membrane</keyword>
<dbReference type="Gene3D" id="3.30.40.10">
    <property type="entry name" value="Zinc/RING finger domain, C3HC4 (zinc finger)"/>
    <property type="match status" value="1"/>
</dbReference>
<dbReference type="InterPro" id="IPR013083">
    <property type="entry name" value="Znf_RING/FYVE/PHD"/>
</dbReference>
<dbReference type="EC" id="2.3.2.27" evidence="3"/>
<evidence type="ECO:0000256" key="13">
    <source>
        <dbReference type="SAM" id="Phobius"/>
    </source>
</evidence>
<evidence type="ECO:0000313" key="16">
    <source>
        <dbReference type="Proteomes" id="UP001054252"/>
    </source>
</evidence>
<evidence type="ECO:0000256" key="6">
    <source>
        <dbReference type="ARBA" id="ARBA00022723"/>
    </source>
</evidence>
<dbReference type="GO" id="GO:0008270">
    <property type="term" value="F:zinc ion binding"/>
    <property type="evidence" value="ECO:0007669"/>
    <property type="project" value="UniProtKB-KW"/>
</dbReference>
<feature type="transmembrane region" description="Helical" evidence="13">
    <location>
        <begin position="43"/>
        <end position="68"/>
    </location>
</feature>
<dbReference type="PANTHER" id="PTHR46905">
    <property type="entry name" value="RING-H2 FINGER PROTEIN ATL78"/>
    <property type="match status" value="1"/>
</dbReference>
<dbReference type="SMART" id="SM00184">
    <property type="entry name" value="RING"/>
    <property type="match status" value="1"/>
</dbReference>
<dbReference type="Proteomes" id="UP001054252">
    <property type="component" value="Unassembled WGS sequence"/>
</dbReference>
<feature type="domain" description="RING-type" evidence="14">
    <location>
        <begin position="119"/>
        <end position="161"/>
    </location>
</feature>
<keyword evidence="12" id="KW-0863">Zinc-finger</keyword>
<protein>
    <recommendedName>
        <fullName evidence="3">RING-type E3 ubiquitin transferase</fullName>
        <ecNumber evidence="3">2.3.2.27</ecNumber>
    </recommendedName>
</protein>
<reference evidence="15 16" key="1">
    <citation type="journal article" date="2021" name="Commun. Biol.">
        <title>The genome of Shorea leprosula (Dipterocarpaceae) highlights the ecological relevance of drought in aseasonal tropical rainforests.</title>
        <authorList>
            <person name="Ng K.K.S."/>
            <person name="Kobayashi M.J."/>
            <person name="Fawcett J.A."/>
            <person name="Hatakeyama M."/>
            <person name="Paape T."/>
            <person name="Ng C.H."/>
            <person name="Ang C.C."/>
            <person name="Tnah L.H."/>
            <person name="Lee C.T."/>
            <person name="Nishiyama T."/>
            <person name="Sese J."/>
            <person name="O'Brien M.J."/>
            <person name="Copetti D."/>
            <person name="Mohd Noor M.I."/>
            <person name="Ong R.C."/>
            <person name="Putra M."/>
            <person name="Sireger I.Z."/>
            <person name="Indrioko S."/>
            <person name="Kosugi Y."/>
            <person name="Izuno A."/>
            <person name="Isagi Y."/>
            <person name="Lee S.L."/>
            <person name="Shimizu K.K."/>
        </authorList>
    </citation>
    <scope>NUCLEOTIDE SEQUENCE [LARGE SCALE GENOMIC DNA]</scope>
    <source>
        <strain evidence="15">214</strain>
    </source>
</reference>
<dbReference type="EMBL" id="BPVZ01000008">
    <property type="protein sequence ID" value="GKU95129.1"/>
    <property type="molecule type" value="Genomic_DNA"/>
</dbReference>
<dbReference type="CDD" id="cd16461">
    <property type="entry name" value="RING-H2_EL5-like"/>
    <property type="match status" value="1"/>
</dbReference>
<keyword evidence="6" id="KW-0479">Metal-binding</keyword>
<evidence type="ECO:0000256" key="3">
    <source>
        <dbReference type="ARBA" id="ARBA00012483"/>
    </source>
</evidence>
<gene>
    <name evidence="15" type="ORF">SLEP1_g8529</name>
</gene>
<comment type="similarity">
    <text evidence="11">Belongs to the RING-type zinc finger family. ATL subfamily.</text>
</comment>
<organism evidence="15 16">
    <name type="scientific">Rubroshorea leprosula</name>
    <dbReference type="NCBI Taxonomy" id="152421"/>
    <lineage>
        <taxon>Eukaryota</taxon>
        <taxon>Viridiplantae</taxon>
        <taxon>Streptophyta</taxon>
        <taxon>Embryophyta</taxon>
        <taxon>Tracheophyta</taxon>
        <taxon>Spermatophyta</taxon>
        <taxon>Magnoliopsida</taxon>
        <taxon>eudicotyledons</taxon>
        <taxon>Gunneridae</taxon>
        <taxon>Pentapetalae</taxon>
        <taxon>rosids</taxon>
        <taxon>malvids</taxon>
        <taxon>Malvales</taxon>
        <taxon>Dipterocarpaceae</taxon>
        <taxon>Rubroshorea</taxon>
    </lineage>
</organism>
<keyword evidence="16" id="KW-1185">Reference proteome</keyword>
<evidence type="ECO:0000256" key="4">
    <source>
        <dbReference type="ARBA" id="ARBA00022679"/>
    </source>
</evidence>
<evidence type="ECO:0000256" key="7">
    <source>
        <dbReference type="ARBA" id="ARBA00022786"/>
    </source>
</evidence>
<evidence type="ECO:0000256" key="12">
    <source>
        <dbReference type="PROSITE-ProRule" id="PRU00175"/>
    </source>
</evidence>
<keyword evidence="4" id="KW-0808">Transferase</keyword>
<dbReference type="GO" id="GO:0061630">
    <property type="term" value="F:ubiquitin protein ligase activity"/>
    <property type="evidence" value="ECO:0007669"/>
    <property type="project" value="UniProtKB-EC"/>
</dbReference>
<dbReference type="Pfam" id="PF13639">
    <property type="entry name" value="zf-RING_2"/>
    <property type="match status" value="1"/>
</dbReference>